<dbReference type="Pfam" id="PF00144">
    <property type="entry name" value="Beta-lactamase"/>
    <property type="match status" value="1"/>
</dbReference>
<dbReference type="GO" id="GO:0016787">
    <property type="term" value="F:hydrolase activity"/>
    <property type="evidence" value="ECO:0007669"/>
    <property type="project" value="UniProtKB-KW"/>
</dbReference>
<evidence type="ECO:0000313" key="3">
    <source>
        <dbReference type="EMBL" id="RTQ34569.1"/>
    </source>
</evidence>
<reference evidence="3 4" key="1">
    <citation type="submission" date="2018-12" db="EMBL/GenBank/DDBJ databases">
        <title>The genome of Variovorax gossypii DSM 100435.</title>
        <authorList>
            <person name="Gao J."/>
            <person name="Sun J."/>
        </authorList>
    </citation>
    <scope>NUCLEOTIDE SEQUENCE [LARGE SCALE GENOMIC DNA]</scope>
    <source>
        <strain evidence="3 4">DSM 100435</strain>
    </source>
</reference>
<keyword evidence="3" id="KW-0378">Hydrolase</keyword>
<sequence>MQRTLMRALALCCACAALMVAGACTSTLERPPAAADAATYPAASWQAIPASSLSDACRRDLDAARDYLHTLDSTALMAVQDGRVLFSYGPVQTVSIVFSARKSVLSMMYGKYVANGTIDLDRSLADLGIDDIGGLLPVERQARVRDLLSARSGVYHAAANGGDDASAAPARGSQKPGSYFLYNNWDFNAAGTVFEQLTGRSIYRTFADDLATPLALEDFDLARHKRSGNARLSQHLAYPFFLSTRDMARLGYLMLKEGNWRGQQLIPADWVRQMTQQRTPSTDMHPPHTARRGFGYGYLWWLLEEPPGSPLSGAYMAWGVHGQYILVIPKRQMVVAHKREVPVAGNWNVSWVAPKDFLRAVRMIAAAPCH</sequence>
<dbReference type="PANTHER" id="PTHR43283:SF7">
    <property type="entry name" value="BETA-LACTAMASE-RELATED DOMAIN-CONTAINING PROTEIN"/>
    <property type="match status" value="1"/>
</dbReference>
<organism evidence="3 4">
    <name type="scientific">Variovorax gossypii</name>
    <dbReference type="NCBI Taxonomy" id="1679495"/>
    <lineage>
        <taxon>Bacteria</taxon>
        <taxon>Pseudomonadati</taxon>
        <taxon>Pseudomonadota</taxon>
        <taxon>Betaproteobacteria</taxon>
        <taxon>Burkholderiales</taxon>
        <taxon>Comamonadaceae</taxon>
        <taxon>Variovorax</taxon>
    </lineage>
</organism>
<feature type="chain" id="PRO_5019228767" evidence="1">
    <location>
        <begin position="24"/>
        <end position="370"/>
    </location>
</feature>
<feature type="domain" description="Beta-lactamase-related" evidence="2">
    <location>
        <begin position="73"/>
        <end position="336"/>
    </location>
</feature>
<dbReference type="RefSeq" id="WP_126469571.1">
    <property type="nucleotide sequence ID" value="NZ_RXOE01000002.1"/>
</dbReference>
<evidence type="ECO:0000313" key="4">
    <source>
        <dbReference type="Proteomes" id="UP000267418"/>
    </source>
</evidence>
<dbReference type="InterPro" id="IPR012338">
    <property type="entry name" value="Beta-lactam/transpept-like"/>
</dbReference>
<dbReference type="PROSITE" id="PS51257">
    <property type="entry name" value="PROKAR_LIPOPROTEIN"/>
    <property type="match status" value="1"/>
</dbReference>
<feature type="signal peptide" evidence="1">
    <location>
        <begin position="1"/>
        <end position="23"/>
    </location>
</feature>
<accession>A0A431TLQ3</accession>
<dbReference type="Proteomes" id="UP000267418">
    <property type="component" value="Unassembled WGS sequence"/>
</dbReference>
<proteinExistence type="predicted"/>
<gene>
    <name evidence="3" type="ORF">EJP69_09095</name>
</gene>
<dbReference type="SUPFAM" id="SSF56601">
    <property type="entry name" value="beta-lactamase/transpeptidase-like"/>
    <property type="match status" value="1"/>
</dbReference>
<dbReference type="PANTHER" id="PTHR43283">
    <property type="entry name" value="BETA-LACTAMASE-RELATED"/>
    <property type="match status" value="1"/>
</dbReference>
<dbReference type="Gene3D" id="3.40.710.10">
    <property type="entry name" value="DD-peptidase/beta-lactamase superfamily"/>
    <property type="match status" value="1"/>
</dbReference>
<comment type="caution">
    <text evidence="3">The sequence shown here is derived from an EMBL/GenBank/DDBJ whole genome shotgun (WGS) entry which is preliminary data.</text>
</comment>
<dbReference type="EMBL" id="RXOE01000002">
    <property type="protein sequence ID" value="RTQ34569.1"/>
    <property type="molecule type" value="Genomic_DNA"/>
</dbReference>
<evidence type="ECO:0000256" key="1">
    <source>
        <dbReference type="SAM" id="SignalP"/>
    </source>
</evidence>
<keyword evidence="4" id="KW-1185">Reference proteome</keyword>
<evidence type="ECO:0000259" key="2">
    <source>
        <dbReference type="Pfam" id="PF00144"/>
    </source>
</evidence>
<dbReference type="InterPro" id="IPR001466">
    <property type="entry name" value="Beta-lactam-related"/>
</dbReference>
<keyword evidence="1" id="KW-0732">Signal</keyword>
<dbReference type="OrthoDB" id="8582986at2"/>
<protein>
    <submittedName>
        <fullName evidence="3">Class C beta-lactamase-related serine hydrolase</fullName>
    </submittedName>
</protein>
<name>A0A431TLQ3_9BURK</name>
<dbReference type="InterPro" id="IPR050789">
    <property type="entry name" value="Diverse_Enzym_Activities"/>
</dbReference>
<dbReference type="AlphaFoldDB" id="A0A431TLQ3"/>